<reference evidence="1 2" key="1">
    <citation type="journal article" date="2016" name="Nat. Commun.">
        <title>Ectomycorrhizal ecology is imprinted in the genome of the dominant symbiotic fungus Cenococcum geophilum.</title>
        <authorList>
            <consortium name="DOE Joint Genome Institute"/>
            <person name="Peter M."/>
            <person name="Kohler A."/>
            <person name="Ohm R.A."/>
            <person name="Kuo A."/>
            <person name="Krutzmann J."/>
            <person name="Morin E."/>
            <person name="Arend M."/>
            <person name="Barry K.W."/>
            <person name="Binder M."/>
            <person name="Choi C."/>
            <person name="Clum A."/>
            <person name="Copeland A."/>
            <person name="Grisel N."/>
            <person name="Haridas S."/>
            <person name="Kipfer T."/>
            <person name="LaButti K."/>
            <person name="Lindquist E."/>
            <person name="Lipzen A."/>
            <person name="Maire R."/>
            <person name="Meier B."/>
            <person name="Mihaltcheva S."/>
            <person name="Molinier V."/>
            <person name="Murat C."/>
            <person name="Poggeler S."/>
            <person name="Quandt C.A."/>
            <person name="Sperisen C."/>
            <person name="Tritt A."/>
            <person name="Tisserant E."/>
            <person name="Crous P.W."/>
            <person name="Henrissat B."/>
            <person name="Nehls U."/>
            <person name="Egli S."/>
            <person name="Spatafora J.W."/>
            <person name="Grigoriev I.V."/>
            <person name="Martin F.M."/>
        </authorList>
    </citation>
    <scope>NUCLEOTIDE SEQUENCE [LARGE SCALE GENOMIC DNA]</scope>
    <source>
        <strain evidence="1 2">CBS 459.81</strain>
    </source>
</reference>
<dbReference type="EMBL" id="KV744830">
    <property type="protein sequence ID" value="OCK84781.1"/>
    <property type="molecule type" value="Genomic_DNA"/>
</dbReference>
<dbReference type="AlphaFoldDB" id="A0A8E2EIS7"/>
<name>A0A8E2EIS7_9PEZI</name>
<evidence type="ECO:0000313" key="1">
    <source>
        <dbReference type="EMBL" id="OCK84781.1"/>
    </source>
</evidence>
<protein>
    <submittedName>
        <fullName evidence="1">Uncharacterized protein</fullName>
    </submittedName>
</protein>
<evidence type="ECO:0000313" key="2">
    <source>
        <dbReference type="Proteomes" id="UP000250266"/>
    </source>
</evidence>
<organism evidence="1 2">
    <name type="scientific">Lepidopterella palustris CBS 459.81</name>
    <dbReference type="NCBI Taxonomy" id="1314670"/>
    <lineage>
        <taxon>Eukaryota</taxon>
        <taxon>Fungi</taxon>
        <taxon>Dikarya</taxon>
        <taxon>Ascomycota</taxon>
        <taxon>Pezizomycotina</taxon>
        <taxon>Dothideomycetes</taxon>
        <taxon>Pleosporomycetidae</taxon>
        <taxon>Mytilinidiales</taxon>
        <taxon>Argynnaceae</taxon>
        <taxon>Lepidopterella</taxon>
    </lineage>
</organism>
<keyword evidence="2" id="KW-1185">Reference proteome</keyword>
<sequence>MALGWYSTYRSAVIIRCSNTSLRGINRPSELGRNLCSKASMPSSTRLPVSELDCCHQILLLCVARTLRQRMVKTAAFEGLRRQQRRGFVVAVCHNCEAVVKVQYGPVKAGNIAGLLPSPLQPSRGRVGLGENCEIETVGRGSSGCAGLVAVSPPATSRAFFIFSS</sequence>
<accession>A0A8E2EIS7</accession>
<dbReference type="Proteomes" id="UP000250266">
    <property type="component" value="Unassembled WGS sequence"/>
</dbReference>
<proteinExistence type="predicted"/>
<gene>
    <name evidence="1" type="ORF">K432DRAFT_457981</name>
</gene>